<comment type="caution">
    <text evidence="8">The sequence shown here is derived from an EMBL/GenBank/DDBJ whole genome shotgun (WGS) entry which is preliminary data.</text>
</comment>
<dbReference type="AlphaFoldDB" id="A0A433JLW7"/>
<evidence type="ECO:0000256" key="3">
    <source>
        <dbReference type="ARBA" id="ARBA00022691"/>
    </source>
</evidence>
<dbReference type="Proteomes" id="UP000288012">
    <property type="component" value="Unassembled WGS sequence"/>
</dbReference>
<dbReference type="InterPro" id="IPR050320">
    <property type="entry name" value="N5-glutamine_MTase"/>
</dbReference>
<comment type="similarity">
    <text evidence="5">Belongs to the protein N5-glutamine methyltransferase family. PrmC subfamily.</text>
</comment>
<dbReference type="PANTHER" id="PTHR18895:SF74">
    <property type="entry name" value="MTRF1L RELEASE FACTOR GLUTAMINE METHYLTRANSFERASE"/>
    <property type="match status" value="1"/>
</dbReference>
<sequence length="277" mass="30789">MISLKESLQQAAAALAHTSASAYLDAEILLAHTLQVSRTYLYAHSEKPINQAEREAYLQLVALRQEGLPIAYITGQREFWSLPLQVNSTTLIPRPETERLVELTLSLLADKPQTILELGTGSGAIALALAAERPHWRILACDVCEQATHTARENAKQLNLSNVTILCSNWFASLPKRQFDAVISNPPYIAEHDPHLSQGDVRFEPRLALISGADGLEALHHIIAESKYYLRPGGLLLLEHGWQQKHAVLSQLNQCGYQHTQCWPDIQGHDRISGGWC</sequence>
<feature type="binding site" evidence="5">
    <location>
        <position position="170"/>
    </location>
    <ligand>
        <name>S-adenosyl-L-methionine</name>
        <dbReference type="ChEBI" id="CHEBI:59789"/>
    </ligand>
</feature>
<dbReference type="NCBIfam" id="TIGR00536">
    <property type="entry name" value="hemK_fam"/>
    <property type="match status" value="1"/>
</dbReference>
<feature type="domain" description="Methyltransferase small" evidence="6">
    <location>
        <begin position="105"/>
        <end position="193"/>
    </location>
</feature>
<evidence type="ECO:0000313" key="8">
    <source>
        <dbReference type="EMBL" id="RUQ90758.1"/>
    </source>
</evidence>
<dbReference type="PROSITE" id="PS00092">
    <property type="entry name" value="N6_MTASE"/>
    <property type="match status" value="1"/>
</dbReference>
<evidence type="ECO:0000259" key="7">
    <source>
        <dbReference type="Pfam" id="PF17827"/>
    </source>
</evidence>
<evidence type="ECO:0000259" key="6">
    <source>
        <dbReference type="Pfam" id="PF05175"/>
    </source>
</evidence>
<feature type="binding site" evidence="5">
    <location>
        <position position="185"/>
    </location>
    <ligand>
        <name>S-adenosyl-L-methionine</name>
        <dbReference type="ChEBI" id="CHEBI:59789"/>
    </ligand>
</feature>
<dbReference type="GO" id="GO:0003676">
    <property type="term" value="F:nucleic acid binding"/>
    <property type="evidence" value="ECO:0007669"/>
    <property type="project" value="InterPro"/>
</dbReference>
<dbReference type="RefSeq" id="WP_127032539.1">
    <property type="nucleotide sequence ID" value="NZ_RZGR01000003.1"/>
</dbReference>
<dbReference type="PANTHER" id="PTHR18895">
    <property type="entry name" value="HEMK METHYLTRANSFERASE"/>
    <property type="match status" value="1"/>
</dbReference>
<evidence type="ECO:0000256" key="1">
    <source>
        <dbReference type="ARBA" id="ARBA00022603"/>
    </source>
</evidence>
<comment type="function">
    <text evidence="5">Methylates the class 1 translation termination release factors RF1/PrfA and RF2/PrfB on the glutamine residue of the universally conserved GGQ motif.</text>
</comment>
<reference evidence="8 9" key="1">
    <citation type="submission" date="2018-12" db="EMBL/GenBank/DDBJ databases">
        <title>Legionella sp,whole genome shotgun sequence.</title>
        <authorList>
            <person name="Wu H."/>
        </authorList>
    </citation>
    <scope>NUCLEOTIDE SEQUENCE [LARGE SCALE GENOMIC DNA]</scope>
    <source>
        <strain evidence="9">km714</strain>
    </source>
</reference>
<keyword evidence="9" id="KW-1185">Reference proteome</keyword>
<dbReference type="Pfam" id="PF17827">
    <property type="entry name" value="PrmC_N"/>
    <property type="match status" value="1"/>
</dbReference>
<dbReference type="Gene3D" id="3.40.50.150">
    <property type="entry name" value="Vaccinia Virus protein VP39"/>
    <property type="match status" value="1"/>
</dbReference>
<evidence type="ECO:0000256" key="4">
    <source>
        <dbReference type="ARBA" id="ARBA00048391"/>
    </source>
</evidence>
<dbReference type="NCBIfam" id="TIGR03534">
    <property type="entry name" value="RF_mod_PrmC"/>
    <property type="match status" value="1"/>
</dbReference>
<dbReference type="GO" id="GO:0032259">
    <property type="term" value="P:methylation"/>
    <property type="evidence" value="ECO:0007669"/>
    <property type="project" value="UniProtKB-KW"/>
</dbReference>
<accession>A0A433JLW7</accession>
<proteinExistence type="inferred from homology"/>
<organism evidence="8 9">
    <name type="scientific">Legionella septentrionalis</name>
    <dbReference type="NCBI Taxonomy" id="2498109"/>
    <lineage>
        <taxon>Bacteria</taxon>
        <taxon>Pseudomonadati</taxon>
        <taxon>Pseudomonadota</taxon>
        <taxon>Gammaproteobacteria</taxon>
        <taxon>Legionellales</taxon>
        <taxon>Legionellaceae</taxon>
        <taxon>Legionella</taxon>
    </lineage>
</organism>
<comment type="catalytic activity">
    <reaction evidence="4 5">
        <text>L-glutaminyl-[peptide chain release factor] + S-adenosyl-L-methionine = N(5)-methyl-L-glutaminyl-[peptide chain release factor] + S-adenosyl-L-homocysteine + H(+)</text>
        <dbReference type="Rhea" id="RHEA:42896"/>
        <dbReference type="Rhea" id="RHEA-COMP:10271"/>
        <dbReference type="Rhea" id="RHEA-COMP:10272"/>
        <dbReference type="ChEBI" id="CHEBI:15378"/>
        <dbReference type="ChEBI" id="CHEBI:30011"/>
        <dbReference type="ChEBI" id="CHEBI:57856"/>
        <dbReference type="ChEBI" id="CHEBI:59789"/>
        <dbReference type="ChEBI" id="CHEBI:61891"/>
        <dbReference type="EC" id="2.1.1.297"/>
    </reaction>
</comment>
<keyword evidence="1 5" id="KW-0489">Methyltransferase</keyword>
<feature type="binding site" evidence="5">
    <location>
        <position position="142"/>
    </location>
    <ligand>
        <name>S-adenosyl-L-methionine</name>
        <dbReference type="ChEBI" id="CHEBI:59789"/>
    </ligand>
</feature>
<keyword evidence="2 5" id="KW-0808">Transferase</keyword>
<dbReference type="InterPro" id="IPR029063">
    <property type="entry name" value="SAM-dependent_MTases_sf"/>
</dbReference>
<dbReference type="EMBL" id="RZGR01000003">
    <property type="protein sequence ID" value="RUQ90758.1"/>
    <property type="molecule type" value="Genomic_DNA"/>
</dbReference>
<keyword evidence="3 5" id="KW-0949">S-adenosyl-L-methionine</keyword>
<dbReference type="InterPro" id="IPR019874">
    <property type="entry name" value="RF_methyltr_PrmC"/>
</dbReference>
<dbReference type="SUPFAM" id="SSF53335">
    <property type="entry name" value="S-adenosyl-L-methionine-dependent methyltransferases"/>
    <property type="match status" value="1"/>
</dbReference>
<dbReference type="OrthoDB" id="9800643at2"/>
<dbReference type="Pfam" id="PF05175">
    <property type="entry name" value="MTS"/>
    <property type="match status" value="1"/>
</dbReference>
<dbReference type="InterPro" id="IPR002052">
    <property type="entry name" value="DNA_methylase_N6_adenine_CS"/>
</dbReference>
<dbReference type="InterPro" id="IPR040758">
    <property type="entry name" value="PrmC_N"/>
</dbReference>
<evidence type="ECO:0000256" key="2">
    <source>
        <dbReference type="ARBA" id="ARBA00022679"/>
    </source>
</evidence>
<dbReference type="Gene3D" id="1.10.8.10">
    <property type="entry name" value="DNA helicase RuvA subunit, C-terminal domain"/>
    <property type="match status" value="1"/>
</dbReference>
<dbReference type="InterPro" id="IPR004556">
    <property type="entry name" value="HemK-like"/>
</dbReference>
<protein>
    <recommendedName>
        <fullName evidence="5">Release factor glutamine methyltransferase</fullName>
        <shortName evidence="5">RF MTase</shortName>
        <ecNumber evidence="5">2.1.1.297</ecNumber>
    </recommendedName>
    <alternativeName>
        <fullName evidence="5">N5-glutamine methyltransferase PrmC</fullName>
    </alternativeName>
    <alternativeName>
        <fullName evidence="5">Protein-(glutamine-N5) MTase PrmC</fullName>
    </alternativeName>
    <alternativeName>
        <fullName evidence="5">Protein-glutamine N-methyltransferase PrmC</fullName>
    </alternativeName>
</protein>
<dbReference type="GO" id="GO:0102559">
    <property type="term" value="F:peptide chain release factor N(5)-glutamine methyltransferase activity"/>
    <property type="evidence" value="ECO:0007669"/>
    <property type="project" value="UniProtKB-EC"/>
</dbReference>
<evidence type="ECO:0000313" key="9">
    <source>
        <dbReference type="Proteomes" id="UP000288012"/>
    </source>
</evidence>
<dbReference type="EC" id="2.1.1.297" evidence="5"/>
<name>A0A433JLW7_9GAMM</name>
<evidence type="ECO:0000256" key="5">
    <source>
        <dbReference type="HAMAP-Rule" id="MF_02126"/>
    </source>
</evidence>
<dbReference type="CDD" id="cd02440">
    <property type="entry name" value="AdoMet_MTases"/>
    <property type="match status" value="1"/>
</dbReference>
<feature type="binding site" evidence="5">
    <location>
        <begin position="185"/>
        <end position="188"/>
    </location>
    <ligand>
        <name>substrate</name>
    </ligand>
</feature>
<dbReference type="FunFam" id="3.40.50.150:FF:000053">
    <property type="entry name" value="Release factor glutamine methyltransferase"/>
    <property type="match status" value="1"/>
</dbReference>
<dbReference type="InterPro" id="IPR007848">
    <property type="entry name" value="Small_mtfrase_dom"/>
</dbReference>
<feature type="binding site" evidence="5">
    <location>
        <begin position="119"/>
        <end position="123"/>
    </location>
    <ligand>
        <name>S-adenosyl-L-methionine</name>
        <dbReference type="ChEBI" id="CHEBI:59789"/>
    </ligand>
</feature>
<dbReference type="HAMAP" id="MF_02126">
    <property type="entry name" value="RF_methyltr_PrmC"/>
    <property type="match status" value="1"/>
</dbReference>
<feature type="domain" description="Release factor glutamine methyltransferase N-terminal" evidence="7">
    <location>
        <begin position="7"/>
        <end position="75"/>
    </location>
</feature>
<gene>
    <name evidence="5 8" type="primary">prmC</name>
    <name evidence="8" type="ORF">EKM59_01435</name>
</gene>